<protein>
    <submittedName>
        <fullName evidence="1">Uncharacterized protein</fullName>
    </submittedName>
</protein>
<organism evidence="1 2">
    <name type="scientific">Vitis vinifera</name>
    <name type="common">Grape</name>
    <dbReference type="NCBI Taxonomy" id="29760"/>
    <lineage>
        <taxon>Eukaryota</taxon>
        <taxon>Viridiplantae</taxon>
        <taxon>Streptophyta</taxon>
        <taxon>Embryophyta</taxon>
        <taxon>Tracheophyta</taxon>
        <taxon>Spermatophyta</taxon>
        <taxon>Magnoliopsida</taxon>
        <taxon>eudicotyledons</taxon>
        <taxon>Gunneridae</taxon>
        <taxon>Pentapetalae</taxon>
        <taxon>rosids</taxon>
        <taxon>Vitales</taxon>
        <taxon>Vitaceae</taxon>
        <taxon>Viteae</taxon>
        <taxon>Vitis</taxon>
    </lineage>
</organism>
<name>F6HRD7_VITVI</name>
<reference evidence="2" key="1">
    <citation type="journal article" date="2007" name="Nature">
        <title>The grapevine genome sequence suggests ancestral hexaploidization in major angiosperm phyla.</title>
        <authorList>
            <consortium name="The French-Italian Public Consortium for Grapevine Genome Characterization."/>
            <person name="Jaillon O."/>
            <person name="Aury J.-M."/>
            <person name="Noel B."/>
            <person name="Policriti A."/>
            <person name="Clepet C."/>
            <person name="Casagrande A."/>
            <person name="Choisne N."/>
            <person name="Aubourg S."/>
            <person name="Vitulo N."/>
            <person name="Jubin C."/>
            <person name="Vezzi A."/>
            <person name="Legeai F."/>
            <person name="Hugueney P."/>
            <person name="Dasilva C."/>
            <person name="Horner D."/>
            <person name="Mica E."/>
            <person name="Jublot D."/>
            <person name="Poulain J."/>
            <person name="Bruyere C."/>
            <person name="Billault A."/>
            <person name="Segurens B."/>
            <person name="Gouyvenoux M."/>
            <person name="Ugarte E."/>
            <person name="Cattonaro F."/>
            <person name="Anthouard V."/>
            <person name="Vico V."/>
            <person name="Del Fabbro C."/>
            <person name="Alaux M."/>
            <person name="Di Gaspero G."/>
            <person name="Dumas V."/>
            <person name="Felice N."/>
            <person name="Paillard S."/>
            <person name="Juman I."/>
            <person name="Moroldo M."/>
            <person name="Scalabrin S."/>
            <person name="Canaguier A."/>
            <person name="Le Clainche I."/>
            <person name="Malacrida G."/>
            <person name="Durand E."/>
            <person name="Pesole G."/>
            <person name="Laucou V."/>
            <person name="Chatelet P."/>
            <person name="Merdinoglu D."/>
            <person name="Delledonne M."/>
            <person name="Pezzotti M."/>
            <person name="Lecharny A."/>
            <person name="Scarpelli C."/>
            <person name="Artiguenave F."/>
            <person name="Pe M.E."/>
            <person name="Valle G."/>
            <person name="Morgante M."/>
            <person name="Caboche M."/>
            <person name="Adam-Blondon A.-F."/>
            <person name="Weissenbach J."/>
            <person name="Quetier F."/>
            <person name="Wincker P."/>
        </authorList>
    </citation>
    <scope>NUCLEOTIDE SEQUENCE [LARGE SCALE GENOMIC DNA]</scope>
    <source>
        <strain evidence="2">cv. Pinot noir / PN40024</strain>
    </source>
</reference>
<proteinExistence type="predicted"/>
<gene>
    <name evidence="1" type="ordered locus">VIT_12s0028g00620</name>
</gene>
<accession>F6HRD7</accession>
<evidence type="ECO:0000313" key="1">
    <source>
        <dbReference type="EMBL" id="CCB57245.1"/>
    </source>
</evidence>
<dbReference type="AlphaFoldDB" id="F6HRD7"/>
<keyword evidence="2" id="KW-1185">Reference proteome</keyword>
<dbReference type="Proteomes" id="UP000009183">
    <property type="component" value="Chromosome 12, unordered"/>
</dbReference>
<dbReference type="PaxDb" id="29760-VIT_12s0028g00620.t01"/>
<evidence type="ECO:0000313" key="2">
    <source>
        <dbReference type="Proteomes" id="UP000009183"/>
    </source>
</evidence>
<dbReference type="EMBL" id="FN596011">
    <property type="protein sequence ID" value="CCB57245.1"/>
    <property type="molecule type" value="Genomic_DNA"/>
</dbReference>
<dbReference type="HOGENOM" id="CLU_3411293_0_0_1"/>
<dbReference type="InParanoid" id="F6HRD7"/>
<sequence>MVQKTIATVVAPLISHVHAKLILFDLEKA</sequence>